<keyword evidence="3" id="KW-0548">Nucleotidyltransferase</keyword>
<accession>A0ABQ5FF09</accession>
<comment type="caution">
    <text evidence="3">The sequence shown here is derived from an EMBL/GenBank/DDBJ whole genome shotgun (WGS) entry which is preliminary data.</text>
</comment>
<keyword evidence="3" id="KW-0695">RNA-directed DNA polymerase</keyword>
<keyword evidence="4" id="KW-1185">Reference proteome</keyword>
<dbReference type="PANTHER" id="PTHR46148">
    <property type="entry name" value="CHROMO DOMAIN-CONTAINING PROTEIN"/>
    <property type="match status" value="1"/>
</dbReference>
<dbReference type="InterPro" id="IPR012337">
    <property type="entry name" value="RNaseH-like_sf"/>
</dbReference>
<dbReference type="SUPFAM" id="SSF56672">
    <property type="entry name" value="DNA/RNA polymerases"/>
    <property type="match status" value="1"/>
</dbReference>
<dbReference type="Gene3D" id="3.30.420.10">
    <property type="entry name" value="Ribonuclease H-like superfamily/Ribonuclease H"/>
    <property type="match status" value="1"/>
</dbReference>
<name>A0ABQ5FF09_9ASTR</name>
<dbReference type="InterPro" id="IPR036397">
    <property type="entry name" value="RNaseH_sf"/>
</dbReference>
<dbReference type="Proteomes" id="UP001151760">
    <property type="component" value="Unassembled WGS sequence"/>
</dbReference>
<dbReference type="Gene3D" id="3.30.70.270">
    <property type="match status" value="1"/>
</dbReference>
<dbReference type="SUPFAM" id="SSF53098">
    <property type="entry name" value="Ribonuclease H-like"/>
    <property type="match status" value="1"/>
</dbReference>
<dbReference type="PANTHER" id="PTHR46148:SF59">
    <property type="entry name" value="NUCLEOTIDYLTRANSFERASE, RIBONUCLEASE H"/>
    <property type="match status" value="1"/>
</dbReference>
<feature type="region of interest" description="Disordered" evidence="1">
    <location>
        <begin position="22"/>
        <end position="76"/>
    </location>
</feature>
<dbReference type="Gene3D" id="3.10.10.10">
    <property type="entry name" value="HIV Type 1 Reverse Transcriptase, subunit A, domain 1"/>
    <property type="match status" value="1"/>
</dbReference>
<proteinExistence type="predicted"/>
<feature type="compositionally biased region" description="Acidic residues" evidence="1">
    <location>
        <begin position="48"/>
        <end position="60"/>
    </location>
</feature>
<evidence type="ECO:0000313" key="3">
    <source>
        <dbReference type="EMBL" id="GJT62016.1"/>
    </source>
</evidence>
<dbReference type="GO" id="GO:0003964">
    <property type="term" value="F:RNA-directed DNA polymerase activity"/>
    <property type="evidence" value="ECO:0007669"/>
    <property type="project" value="UniProtKB-KW"/>
</dbReference>
<evidence type="ECO:0000313" key="4">
    <source>
        <dbReference type="Proteomes" id="UP001151760"/>
    </source>
</evidence>
<evidence type="ECO:0000259" key="2">
    <source>
        <dbReference type="Pfam" id="PF24626"/>
    </source>
</evidence>
<reference evidence="3" key="2">
    <citation type="submission" date="2022-01" db="EMBL/GenBank/DDBJ databases">
        <authorList>
            <person name="Yamashiro T."/>
            <person name="Shiraishi A."/>
            <person name="Satake H."/>
            <person name="Nakayama K."/>
        </authorList>
    </citation>
    <scope>NUCLEOTIDE SEQUENCE</scope>
</reference>
<protein>
    <submittedName>
        <fullName evidence="3">Reverse transcriptase domain-containing protein</fullName>
    </submittedName>
</protein>
<dbReference type="Pfam" id="PF24626">
    <property type="entry name" value="SH3_Tf2-1"/>
    <property type="match status" value="1"/>
</dbReference>
<dbReference type="InterPro" id="IPR043502">
    <property type="entry name" value="DNA/RNA_pol_sf"/>
</dbReference>
<feature type="compositionally biased region" description="Basic and acidic residues" evidence="1">
    <location>
        <begin position="62"/>
        <end position="76"/>
    </location>
</feature>
<evidence type="ECO:0000256" key="1">
    <source>
        <dbReference type="SAM" id="MobiDB-lite"/>
    </source>
</evidence>
<keyword evidence="3" id="KW-0808">Transferase</keyword>
<feature type="domain" description="Tf2-1-like SH3-like" evidence="2">
    <location>
        <begin position="282"/>
        <end position="317"/>
    </location>
</feature>
<reference evidence="3" key="1">
    <citation type="journal article" date="2022" name="Int. J. Mol. Sci.">
        <title>Draft Genome of Tanacetum Coccineum: Genomic Comparison of Closely Related Tanacetum-Family Plants.</title>
        <authorList>
            <person name="Yamashiro T."/>
            <person name="Shiraishi A."/>
            <person name="Nakayama K."/>
            <person name="Satake H."/>
        </authorList>
    </citation>
    <scope>NUCLEOTIDE SEQUENCE</scope>
</reference>
<organism evidence="3 4">
    <name type="scientific">Tanacetum coccineum</name>
    <dbReference type="NCBI Taxonomy" id="301880"/>
    <lineage>
        <taxon>Eukaryota</taxon>
        <taxon>Viridiplantae</taxon>
        <taxon>Streptophyta</taxon>
        <taxon>Embryophyta</taxon>
        <taxon>Tracheophyta</taxon>
        <taxon>Spermatophyta</taxon>
        <taxon>Magnoliopsida</taxon>
        <taxon>eudicotyledons</taxon>
        <taxon>Gunneridae</taxon>
        <taxon>Pentapetalae</taxon>
        <taxon>asterids</taxon>
        <taxon>campanulids</taxon>
        <taxon>Asterales</taxon>
        <taxon>Asteraceae</taxon>
        <taxon>Asteroideae</taxon>
        <taxon>Anthemideae</taxon>
        <taxon>Anthemidinae</taxon>
        <taxon>Tanacetum</taxon>
    </lineage>
</organism>
<dbReference type="InterPro" id="IPR056924">
    <property type="entry name" value="SH3_Tf2-1"/>
</dbReference>
<dbReference type="EMBL" id="BQNB010017337">
    <property type="protein sequence ID" value="GJT62016.1"/>
    <property type="molecule type" value="Genomic_DNA"/>
</dbReference>
<dbReference type="InterPro" id="IPR043128">
    <property type="entry name" value="Rev_trsase/Diguanyl_cyclase"/>
</dbReference>
<gene>
    <name evidence="3" type="ORF">Tco_1005549</name>
</gene>
<sequence length="398" mass="46488">MPCDFALAGCDSLVSEPLVIEKGYSISEDPKDESIEEEPLEEPKEEGQLEESQEEADSDLLSDARIRPRPAESDYRELHKLTTKNLPRINDLFNQLQGSRYFSKIDLRSSYHHLRVHEEDIPKTTYRTRYGHFEFTSKEDHEVHLKLVLKLLKKEKFNDIHEDSSKIEVMENWKVPKTTSEIRFSGIDYKMEKLARLYINEIVAGHGVPVSIISDHDGRFTSRFWQTLQKALGTRLDMSTVYHPQTDRQKTIDKVVLIKERLKAARDRKKSYADNRHKPLEFEVGDRVIGPVTYRLRLFEELSSVHDTFHVSNLKKCLADSNLHVPLDEIKIDKTLHFIEEPVEIIDREVKSLKRSNIPIVKVCWNSKRGPEFTWEREDHMKAKYPRLFVDCAVESTS</sequence>